<dbReference type="HOGENOM" id="CLU_044348_7_3_1"/>
<proteinExistence type="predicted"/>
<reference evidence="1 2" key="2">
    <citation type="submission" date="2014-03" db="EMBL/GenBank/DDBJ databases">
        <title>The Genome Sequence of Anncaliia algerae insect isolate PRA339.</title>
        <authorList>
            <consortium name="The Broad Institute Genome Sequencing Platform"/>
            <consortium name="The Broad Institute Genome Sequencing Center for Infectious Disease"/>
            <person name="Cuomo C."/>
            <person name="Becnel J."/>
            <person name="Sanscrainte N."/>
            <person name="Walker B."/>
            <person name="Young S.K."/>
            <person name="Zeng Q."/>
            <person name="Gargeya S."/>
            <person name="Fitzgerald M."/>
            <person name="Haas B."/>
            <person name="Abouelleil A."/>
            <person name="Alvarado L."/>
            <person name="Arachchi H.M."/>
            <person name="Berlin A.M."/>
            <person name="Chapman S.B."/>
            <person name="Dewar J."/>
            <person name="Goldberg J."/>
            <person name="Griggs A."/>
            <person name="Gujja S."/>
            <person name="Hansen M."/>
            <person name="Howarth C."/>
            <person name="Imamovic A."/>
            <person name="Larimer J."/>
            <person name="McCowan C."/>
            <person name="Murphy C."/>
            <person name="Neiman D."/>
            <person name="Pearson M."/>
            <person name="Priest M."/>
            <person name="Roberts A."/>
            <person name="Saif S."/>
            <person name="Shea T."/>
            <person name="Sisk P."/>
            <person name="Sykes S."/>
            <person name="Wortman J."/>
            <person name="Nusbaum C."/>
            <person name="Birren B."/>
        </authorList>
    </citation>
    <scope>NUCLEOTIDE SEQUENCE [LARGE SCALE GENOMIC DNA]</scope>
    <source>
        <strain evidence="1 2">PRA339</strain>
    </source>
</reference>
<name>A0A059F4P9_9MICR</name>
<dbReference type="OrthoDB" id="10311567at2759"/>
<evidence type="ECO:0008006" key="3">
    <source>
        <dbReference type="Google" id="ProtNLM"/>
    </source>
</evidence>
<dbReference type="VEuPathDB" id="MicrosporidiaDB:H312_00617"/>
<protein>
    <recommendedName>
        <fullName evidence="3">ISXO2-like transposase domain-containing protein</fullName>
    </recommendedName>
</protein>
<reference evidence="2" key="1">
    <citation type="submission" date="2013-02" db="EMBL/GenBank/DDBJ databases">
        <authorList>
            <consortium name="The Broad Institute Genome Sequencing Platform"/>
            <person name="Cuomo C."/>
            <person name="Becnel J."/>
            <person name="Sanscrainte N."/>
            <person name="Walker B."/>
            <person name="Young S.K."/>
            <person name="Zeng Q."/>
            <person name="Gargeya S."/>
            <person name="Fitzgerald M."/>
            <person name="Haas B."/>
            <person name="Abouelleil A."/>
            <person name="Alvarado L."/>
            <person name="Arachchi H.M."/>
            <person name="Berlin A.M."/>
            <person name="Chapman S.B."/>
            <person name="Dewar J."/>
            <person name="Goldberg J."/>
            <person name="Griggs A."/>
            <person name="Gujja S."/>
            <person name="Hansen M."/>
            <person name="Howarth C."/>
            <person name="Imamovic A."/>
            <person name="Larimer J."/>
            <person name="McCowan C."/>
            <person name="Murphy C."/>
            <person name="Neiman D."/>
            <person name="Pearson M."/>
            <person name="Priest M."/>
            <person name="Roberts A."/>
            <person name="Saif S."/>
            <person name="Shea T."/>
            <person name="Sisk P."/>
            <person name="Sykes S."/>
            <person name="Wortman J."/>
            <person name="Nusbaum C."/>
            <person name="Birren B."/>
        </authorList>
    </citation>
    <scope>NUCLEOTIDE SEQUENCE [LARGE SCALE GENOMIC DNA]</scope>
    <source>
        <strain evidence="2">PRA339</strain>
    </source>
</reference>
<dbReference type="AlphaFoldDB" id="A0A059F4P9"/>
<gene>
    <name evidence="1" type="ORF">H312_00617</name>
</gene>
<dbReference type="EMBL" id="KK365134">
    <property type="protein sequence ID" value="KCZ81974.1"/>
    <property type="molecule type" value="Genomic_DNA"/>
</dbReference>
<sequence length="64" mass="7085">GGPGFIVQIDETMLNYKCKSHRGRSPGNITDAMCIVEVGNNICRAYAIVIENKRAEYLLPIICD</sequence>
<dbReference type="Proteomes" id="UP000030655">
    <property type="component" value="Unassembled WGS sequence"/>
</dbReference>
<evidence type="ECO:0000313" key="1">
    <source>
        <dbReference type="EMBL" id="KCZ81974.1"/>
    </source>
</evidence>
<feature type="non-terminal residue" evidence="1">
    <location>
        <position position="1"/>
    </location>
</feature>
<organism evidence="1 2">
    <name type="scientific">Anncaliia algerae PRA339</name>
    <dbReference type="NCBI Taxonomy" id="1288291"/>
    <lineage>
        <taxon>Eukaryota</taxon>
        <taxon>Fungi</taxon>
        <taxon>Fungi incertae sedis</taxon>
        <taxon>Microsporidia</taxon>
        <taxon>Tubulinosematoidea</taxon>
        <taxon>Tubulinosematidae</taxon>
        <taxon>Anncaliia</taxon>
    </lineage>
</organism>
<keyword evidence="2" id="KW-1185">Reference proteome</keyword>
<accession>A0A059F4P9</accession>
<evidence type="ECO:0000313" key="2">
    <source>
        <dbReference type="Proteomes" id="UP000030655"/>
    </source>
</evidence>